<evidence type="ECO:0000256" key="1">
    <source>
        <dbReference type="ARBA" id="ARBA00001954"/>
    </source>
</evidence>
<reference evidence="5 6" key="1">
    <citation type="journal article" date="2014" name="Genome Announc.">
        <title>Draft Genome Sequence of Lysobacter capsici AZ78, a Bacterium Antagonistic to Plant-Pathogenic Oomycetes.</title>
        <authorList>
            <person name="Puopolo G."/>
            <person name="Sonego P."/>
            <person name="Engelen K."/>
            <person name="Pertot I."/>
        </authorList>
    </citation>
    <scope>NUCLEOTIDE SEQUENCE [LARGE SCALE GENOMIC DNA]</scope>
    <source>
        <strain evidence="5 6">AZ78</strain>
    </source>
</reference>
<organism evidence="5 6">
    <name type="scientific">Lysobacter capsici AZ78</name>
    <dbReference type="NCBI Taxonomy" id="1444315"/>
    <lineage>
        <taxon>Bacteria</taxon>
        <taxon>Pseudomonadati</taxon>
        <taxon>Pseudomonadota</taxon>
        <taxon>Gammaproteobacteria</taxon>
        <taxon>Lysobacterales</taxon>
        <taxon>Lysobacteraceae</taxon>
        <taxon>Lysobacter</taxon>
    </lineage>
</organism>
<evidence type="ECO:0000259" key="4">
    <source>
        <dbReference type="PROSITE" id="PS51184"/>
    </source>
</evidence>
<dbReference type="SUPFAM" id="SSF51197">
    <property type="entry name" value="Clavaminate synthase-like"/>
    <property type="match status" value="1"/>
</dbReference>
<dbReference type="EMBL" id="JAJA02000001">
    <property type="protein sequence ID" value="KWS02889.1"/>
    <property type="molecule type" value="Genomic_DNA"/>
</dbReference>
<evidence type="ECO:0000256" key="3">
    <source>
        <dbReference type="ARBA" id="ARBA00023004"/>
    </source>
</evidence>
<keyword evidence="2" id="KW-0479">Metal-binding</keyword>
<dbReference type="InterPro" id="IPR003347">
    <property type="entry name" value="JmjC_dom"/>
</dbReference>
<keyword evidence="6" id="KW-1185">Reference proteome</keyword>
<dbReference type="Pfam" id="PF08007">
    <property type="entry name" value="JmjC_2"/>
    <property type="match status" value="1"/>
</dbReference>
<dbReference type="GO" id="GO:0046872">
    <property type="term" value="F:metal ion binding"/>
    <property type="evidence" value="ECO:0007669"/>
    <property type="project" value="UniProtKB-KW"/>
</dbReference>
<dbReference type="Proteomes" id="UP000023435">
    <property type="component" value="Unassembled WGS sequence"/>
</dbReference>
<evidence type="ECO:0000313" key="5">
    <source>
        <dbReference type="EMBL" id="KWS02889.1"/>
    </source>
</evidence>
<evidence type="ECO:0000313" key="6">
    <source>
        <dbReference type="Proteomes" id="UP000023435"/>
    </source>
</evidence>
<dbReference type="RefSeq" id="WP_036103914.1">
    <property type="nucleotide sequence ID" value="NZ_JAJA02000001.1"/>
</dbReference>
<proteinExistence type="predicted"/>
<dbReference type="Gene3D" id="2.60.120.650">
    <property type="entry name" value="Cupin"/>
    <property type="match status" value="1"/>
</dbReference>
<comment type="cofactor">
    <cofactor evidence="1">
        <name>Fe(2+)</name>
        <dbReference type="ChEBI" id="CHEBI:29033"/>
    </cofactor>
</comment>
<feature type="domain" description="JmjC" evidence="4">
    <location>
        <begin position="92"/>
        <end position="251"/>
    </location>
</feature>
<dbReference type="AlphaFoldDB" id="A0A108U5E7"/>
<dbReference type="InterPro" id="IPR039994">
    <property type="entry name" value="NO66-like"/>
</dbReference>
<comment type="caution">
    <text evidence="5">The sequence shown here is derived from an EMBL/GenBank/DDBJ whole genome shotgun (WGS) entry which is preliminary data.</text>
</comment>
<dbReference type="PROSITE" id="PS51184">
    <property type="entry name" value="JMJC"/>
    <property type="match status" value="1"/>
</dbReference>
<dbReference type="OrthoDB" id="479699at2"/>
<dbReference type="PANTHER" id="PTHR13096:SF8">
    <property type="entry name" value="RIBOSOMAL OXYGENASE 1"/>
    <property type="match status" value="1"/>
</dbReference>
<keyword evidence="3" id="KW-0408">Iron</keyword>
<name>A0A108U5E7_9GAMM</name>
<gene>
    <name evidence="5" type="ORF">AZ78_0435</name>
</gene>
<sequence length="320" mass="36282">MSTTEYARLFEGLVAPLSAQEFKATAWPAGLHISHEAKPGLAALLAQPELRDIESFCAIGNDGGIHINYTREERFRIELNADPAHAIEQFHAGNTIQILDLKTDEIRRWNRALDAALGLIPGTTLVNAFTSLRGKGIPWHWDSQEVFVVQVRGRKLWHVAPNDYVEWPTLNGMPTPSPSREMAFQLKDPTQPILEPEQWRSVEMLPGSVMYMPRGYWHKVEQNLEESLHLVLQVRLPSWRDLFRFMLDNAPPLYDLDWRRPTSALSPDNLATMAPREFKERLESLERLAGGGALMAMAQQFSSIIDGGGLYKDIAPQMKY</sequence>
<protein>
    <recommendedName>
        <fullName evidence="4">JmjC domain-containing protein</fullName>
    </recommendedName>
</protein>
<evidence type="ECO:0000256" key="2">
    <source>
        <dbReference type="ARBA" id="ARBA00022723"/>
    </source>
</evidence>
<accession>A0A108U5E7</accession>
<dbReference type="PANTHER" id="PTHR13096">
    <property type="entry name" value="MINA53 MYC INDUCED NUCLEAR ANTIGEN"/>
    <property type="match status" value="1"/>
</dbReference>